<gene>
    <name evidence="9" type="ORF">QBC47DRAFT_372838</name>
</gene>
<evidence type="ECO:0000256" key="3">
    <source>
        <dbReference type="ARBA" id="ARBA00023242"/>
    </source>
</evidence>
<dbReference type="Proteomes" id="UP001239445">
    <property type="component" value="Unassembled WGS sequence"/>
</dbReference>
<evidence type="ECO:0000313" key="10">
    <source>
        <dbReference type="Proteomes" id="UP001239445"/>
    </source>
</evidence>
<evidence type="ECO:0000256" key="4">
    <source>
        <dbReference type="ARBA" id="ARBA00024778"/>
    </source>
</evidence>
<dbReference type="Pfam" id="PF17745">
    <property type="entry name" value="Ydr279_N"/>
    <property type="match status" value="1"/>
</dbReference>
<feature type="region of interest" description="Disordered" evidence="6">
    <location>
        <begin position="1"/>
        <end position="30"/>
    </location>
</feature>
<comment type="subcellular location">
    <subcellularLocation>
        <location evidence="1">Nucleus</location>
    </subcellularLocation>
</comment>
<dbReference type="Gene3D" id="1.10.20.120">
    <property type="match status" value="1"/>
</dbReference>
<feature type="region of interest" description="Disordered" evidence="6">
    <location>
        <begin position="382"/>
        <end position="432"/>
    </location>
</feature>
<reference evidence="9" key="1">
    <citation type="submission" date="2023-06" db="EMBL/GenBank/DDBJ databases">
        <title>Genome-scale phylogeny and comparative genomics of the fungal order Sordariales.</title>
        <authorList>
            <consortium name="Lawrence Berkeley National Laboratory"/>
            <person name="Hensen N."/>
            <person name="Bonometti L."/>
            <person name="Westerberg I."/>
            <person name="Brannstrom I.O."/>
            <person name="Guillou S."/>
            <person name="Cros-Aarteil S."/>
            <person name="Calhoun S."/>
            <person name="Haridas S."/>
            <person name="Kuo A."/>
            <person name="Mondo S."/>
            <person name="Pangilinan J."/>
            <person name="Riley R."/>
            <person name="Labutti K."/>
            <person name="Andreopoulos B."/>
            <person name="Lipzen A."/>
            <person name="Chen C."/>
            <person name="Yanf M."/>
            <person name="Daum C."/>
            <person name="Ng V."/>
            <person name="Clum A."/>
            <person name="Steindorff A."/>
            <person name="Ohm R."/>
            <person name="Martin F."/>
            <person name="Silar P."/>
            <person name="Natvig D."/>
            <person name="Lalanne C."/>
            <person name="Gautier V."/>
            <person name="Ament-Velasquez S.L."/>
            <person name="Kruys A."/>
            <person name="Hutchinson M.I."/>
            <person name="Powell A.J."/>
            <person name="Barry K."/>
            <person name="Miller A.N."/>
            <person name="Grigoriev I.V."/>
            <person name="Debuchy R."/>
            <person name="Gladieux P."/>
            <person name="Thoren M.H."/>
            <person name="Johannesson H."/>
        </authorList>
    </citation>
    <scope>NUCLEOTIDE SEQUENCE</scope>
    <source>
        <strain evidence="9">PSN4</strain>
    </source>
</reference>
<dbReference type="PANTHER" id="PTHR13383">
    <property type="entry name" value="RIBONUCLEASE H2 SUBUNIT B"/>
    <property type="match status" value="1"/>
</dbReference>
<dbReference type="GO" id="GO:0005654">
    <property type="term" value="C:nucleoplasm"/>
    <property type="evidence" value="ECO:0007669"/>
    <property type="project" value="TreeGrafter"/>
</dbReference>
<proteinExistence type="predicted"/>
<evidence type="ECO:0000259" key="8">
    <source>
        <dbReference type="Pfam" id="PF17745"/>
    </source>
</evidence>
<comment type="caution">
    <text evidence="9">The sequence shown here is derived from an EMBL/GenBank/DDBJ whole genome shotgun (WGS) entry which is preliminary data.</text>
</comment>
<feature type="compositionally biased region" description="Low complexity" evidence="6">
    <location>
        <begin position="1"/>
        <end position="26"/>
    </location>
</feature>
<sequence>MARTRSTKGTAAAAKADTAKTTSTSSVYSLPPEADVPSRFFILPKRATAAAQIVTLQNPRYGKPTRYLVDPDAGFFEFTKITPPKSAPRSWLLENARLEDGTAPGKLEMQITSSPELYVATPIDPLFLLLPALTSTEGCKAGDDAKGPKKRMFLSSDDHFDALCGAGSHLADVLTWPKARELLVARMGAACDTVEAGDEPMFRLNESKLVGEILSKAKRMADQGLPKSMEEKFVIKALEAPILGVKSSSAPSTGGKSPRETSTPSGTEESNSPQPDAADSQSTISSVETSASAVSEASTAATSVSGDAAPAAEIVASAITASEPVTRLQRLRVAFNFICSSYIAPPLAATLKDLLASSSSSTVDFKPLDEYHTQLTKLRQEAAAARSTDYSRKRARDEEADERAEKKRKKDEEEKVKKANQSRGVKNLAKVNTAGMRKMSDFFKKK</sequence>
<name>A0AAJ0BMS4_9PEZI</name>
<keyword evidence="3" id="KW-0539">Nucleus</keyword>
<evidence type="ECO:0000256" key="6">
    <source>
        <dbReference type="SAM" id="MobiDB-lite"/>
    </source>
</evidence>
<evidence type="ECO:0000256" key="2">
    <source>
        <dbReference type="ARBA" id="ARBA00019062"/>
    </source>
</evidence>
<evidence type="ECO:0000256" key="1">
    <source>
        <dbReference type="ARBA" id="ARBA00004123"/>
    </source>
</evidence>
<dbReference type="Gene3D" id="2.20.25.530">
    <property type="match status" value="1"/>
</dbReference>
<protein>
    <recommendedName>
        <fullName evidence="2">Ribonuclease H2 subunit B</fullName>
    </recommendedName>
    <alternativeName>
        <fullName evidence="5">Ribonuclease HI subunit B</fullName>
    </alternativeName>
</protein>
<dbReference type="InterPro" id="IPR041195">
    <property type="entry name" value="Rnh202_N"/>
</dbReference>
<feature type="domain" description="Ribonuclease H2 subunit B wHTH" evidence="7">
    <location>
        <begin position="127"/>
        <end position="352"/>
    </location>
</feature>
<keyword evidence="10" id="KW-1185">Reference proteome</keyword>
<dbReference type="GO" id="GO:0006401">
    <property type="term" value="P:RNA catabolic process"/>
    <property type="evidence" value="ECO:0007669"/>
    <property type="project" value="TreeGrafter"/>
</dbReference>
<dbReference type="CDD" id="cd09270">
    <property type="entry name" value="RNase_H2-B"/>
    <property type="match status" value="1"/>
</dbReference>
<dbReference type="InterPro" id="IPR019024">
    <property type="entry name" value="RNase_H2_suB_wHTH"/>
</dbReference>
<dbReference type="AlphaFoldDB" id="A0AAJ0BMS4"/>
<feature type="compositionally biased region" description="Polar residues" evidence="6">
    <location>
        <begin position="246"/>
        <end position="284"/>
    </location>
</feature>
<dbReference type="EMBL" id="MU839828">
    <property type="protein sequence ID" value="KAK1759697.1"/>
    <property type="molecule type" value="Genomic_DNA"/>
</dbReference>
<dbReference type="PANTHER" id="PTHR13383:SF11">
    <property type="entry name" value="RIBONUCLEASE H2 SUBUNIT B"/>
    <property type="match status" value="1"/>
</dbReference>
<evidence type="ECO:0000256" key="5">
    <source>
        <dbReference type="ARBA" id="ARBA00033464"/>
    </source>
</evidence>
<evidence type="ECO:0000259" key="7">
    <source>
        <dbReference type="Pfam" id="PF09468"/>
    </source>
</evidence>
<dbReference type="Pfam" id="PF09468">
    <property type="entry name" value="RNase_H2-Ydr279"/>
    <property type="match status" value="1"/>
</dbReference>
<accession>A0AAJ0BMS4</accession>
<feature type="domain" description="Rnh202 triple barrel" evidence="8">
    <location>
        <begin position="42"/>
        <end position="124"/>
    </location>
</feature>
<dbReference type="GO" id="GO:0032299">
    <property type="term" value="C:ribonuclease H2 complex"/>
    <property type="evidence" value="ECO:0007669"/>
    <property type="project" value="InterPro"/>
</dbReference>
<organism evidence="9 10">
    <name type="scientific">Echria macrotheca</name>
    <dbReference type="NCBI Taxonomy" id="438768"/>
    <lineage>
        <taxon>Eukaryota</taxon>
        <taxon>Fungi</taxon>
        <taxon>Dikarya</taxon>
        <taxon>Ascomycota</taxon>
        <taxon>Pezizomycotina</taxon>
        <taxon>Sordariomycetes</taxon>
        <taxon>Sordariomycetidae</taxon>
        <taxon>Sordariales</taxon>
        <taxon>Schizotheciaceae</taxon>
        <taxon>Echria</taxon>
    </lineage>
</organism>
<evidence type="ECO:0000313" key="9">
    <source>
        <dbReference type="EMBL" id="KAK1759697.1"/>
    </source>
</evidence>
<comment type="function">
    <text evidence="4">Non catalytic subunit of RNase H2, an endonuclease that specifically degrades the RNA of RNA:DNA hybrids. Participates in DNA replication, possibly by mediating the removal of lagging-strand Okazaki fragment RNA primers during DNA replication. Mediates the excision of single ribonucleotides from DNA:RNA duplexes.</text>
</comment>
<dbReference type="InterPro" id="IPR040456">
    <property type="entry name" value="RNase_H2_suB"/>
</dbReference>
<feature type="region of interest" description="Disordered" evidence="6">
    <location>
        <begin position="246"/>
        <end position="291"/>
    </location>
</feature>